<comment type="similarity">
    <text evidence="3 7">Belongs to the metallo-dependent hydrolases superfamily. Uronate isomerase family.</text>
</comment>
<dbReference type="SUPFAM" id="SSF51556">
    <property type="entry name" value="Metallo-dependent hydrolases"/>
    <property type="match status" value="1"/>
</dbReference>
<comment type="catalytic activity">
    <reaction evidence="1 7">
        <text>D-glucuronate = D-fructuronate</text>
        <dbReference type="Rhea" id="RHEA:13049"/>
        <dbReference type="ChEBI" id="CHEBI:58720"/>
        <dbReference type="ChEBI" id="CHEBI:59863"/>
        <dbReference type="EC" id="5.3.1.12"/>
    </reaction>
</comment>
<dbReference type="GO" id="GO:0019698">
    <property type="term" value="P:D-galacturonate catabolic process"/>
    <property type="evidence" value="ECO:0007669"/>
    <property type="project" value="TreeGrafter"/>
</dbReference>
<protein>
    <recommendedName>
        <fullName evidence="5 7">Uronate isomerase</fullName>
        <ecNumber evidence="4 7">5.3.1.12</ecNumber>
    </recommendedName>
    <alternativeName>
        <fullName evidence="7">Glucuronate isomerase</fullName>
    </alternativeName>
    <alternativeName>
        <fullName evidence="7">Uronic isomerase</fullName>
    </alternativeName>
</protein>
<comment type="pathway">
    <text evidence="2 7">Carbohydrate metabolism; pentose and glucuronate interconversion.</text>
</comment>
<dbReference type="Gene3D" id="3.20.20.140">
    <property type="entry name" value="Metal-dependent hydrolases"/>
    <property type="match status" value="1"/>
</dbReference>
<dbReference type="Proteomes" id="UP000307790">
    <property type="component" value="Unassembled WGS sequence"/>
</dbReference>
<dbReference type="AlphaFoldDB" id="A0A5R9IB75"/>
<keyword evidence="9" id="KW-1185">Reference proteome</keyword>
<dbReference type="InterPro" id="IPR032466">
    <property type="entry name" value="Metal_Hydrolase"/>
</dbReference>
<dbReference type="PANTHER" id="PTHR30068:SF4">
    <property type="entry name" value="URONATE ISOMERASE"/>
    <property type="match status" value="1"/>
</dbReference>
<keyword evidence="6 7" id="KW-0413">Isomerase</keyword>
<evidence type="ECO:0000313" key="9">
    <source>
        <dbReference type="Proteomes" id="UP000307790"/>
    </source>
</evidence>
<dbReference type="Pfam" id="PF02614">
    <property type="entry name" value="UxaC"/>
    <property type="match status" value="1"/>
</dbReference>
<evidence type="ECO:0000256" key="3">
    <source>
        <dbReference type="ARBA" id="ARBA00008397"/>
    </source>
</evidence>
<dbReference type="RefSeq" id="WP_138321813.1">
    <property type="nucleotide sequence ID" value="NZ_VCBC01000027.1"/>
</dbReference>
<dbReference type="InterPro" id="IPR003766">
    <property type="entry name" value="Uronate_isomerase"/>
</dbReference>
<sequence>MSSYLHPERLFSSDPIQRQIAQNIYQAIKDLPIVSPHGHTDPSWFANNENFSNAAELLIVPDHYVFRMLYSQGIGLSELGIGQGKLSLEQSHKVWKIFADNYYLFRGTPSRMWLDYVFAEVFDIAEPLSKQTADQAFEQINQQLAQDNFKPRALFDRFNIETLATTEQPLDDLKHHKKIQQSEWQGRVITTFRPDNLTDPEHPKFKESFRALGALTNTDIDHFADYLAAIKKRREYFIEHGATASDHSHPSAFTADLSDRDKETLFQKIRSLNYSPEDALMFRGQMMTEMAAMSIEDGLTMQLHHGCYRNHNAPLYQKFGTDKGADLPVQVEFVKALQPLLSKFGNHPDLTIILFTLDETTYSREIAPLAGHYPALKAGPAWWFHDSPEGMTRFKEQVIETAGFYNTVGFNDDTRAFLSIPARHDVSRRIDSNCLARLVAQHRLNEDEAIDVAIDLTYHLVNQAYKFK</sequence>
<dbReference type="HAMAP" id="MF_00675">
    <property type="entry name" value="UxaC"/>
    <property type="match status" value="1"/>
</dbReference>
<proteinExistence type="inferred from homology"/>
<evidence type="ECO:0000256" key="7">
    <source>
        <dbReference type="HAMAP-Rule" id="MF_00675"/>
    </source>
</evidence>
<evidence type="ECO:0000256" key="6">
    <source>
        <dbReference type="ARBA" id="ARBA00023235"/>
    </source>
</evidence>
<comment type="caution">
    <text evidence="8">The sequence shown here is derived from an EMBL/GenBank/DDBJ whole genome shotgun (WGS) entry which is preliminary data.</text>
</comment>
<evidence type="ECO:0000256" key="1">
    <source>
        <dbReference type="ARBA" id="ARBA00001165"/>
    </source>
</evidence>
<dbReference type="Gene3D" id="1.10.2020.10">
    <property type="entry name" value="uronate isomerase, domain 2, chain A"/>
    <property type="match status" value="1"/>
</dbReference>
<dbReference type="UniPathway" id="UPA00246"/>
<evidence type="ECO:0000256" key="4">
    <source>
        <dbReference type="ARBA" id="ARBA00012546"/>
    </source>
</evidence>
<dbReference type="GO" id="GO:0042840">
    <property type="term" value="P:D-glucuronate catabolic process"/>
    <property type="evidence" value="ECO:0007669"/>
    <property type="project" value="TreeGrafter"/>
</dbReference>
<evidence type="ECO:0000256" key="5">
    <source>
        <dbReference type="ARBA" id="ARBA00020555"/>
    </source>
</evidence>
<reference evidence="8 9" key="1">
    <citation type="submission" date="2019-05" db="EMBL/GenBank/DDBJ databases">
        <title>Genome sequences of Thalassotalea litorea 1K03283.</title>
        <authorList>
            <person name="Zhang D."/>
        </authorList>
    </citation>
    <scope>NUCLEOTIDE SEQUENCE [LARGE SCALE GENOMIC DNA]</scope>
    <source>
        <strain evidence="8 9">MCCC 1K03283</strain>
    </source>
</reference>
<gene>
    <name evidence="7 8" type="primary">uxaC</name>
    <name evidence="8" type="ORF">FE810_16810</name>
</gene>
<evidence type="ECO:0000313" key="8">
    <source>
        <dbReference type="EMBL" id="TLU59486.1"/>
    </source>
</evidence>
<dbReference type="EMBL" id="VCBC01000027">
    <property type="protein sequence ID" value="TLU59486.1"/>
    <property type="molecule type" value="Genomic_DNA"/>
</dbReference>
<name>A0A5R9IB75_9GAMM</name>
<comment type="catalytic activity">
    <reaction evidence="7">
        <text>aldehydo-D-galacturonate = keto-D-tagaturonate</text>
        <dbReference type="Rhea" id="RHEA:27702"/>
        <dbReference type="ChEBI" id="CHEBI:12952"/>
        <dbReference type="ChEBI" id="CHEBI:17886"/>
    </reaction>
</comment>
<dbReference type="PANTHER" id="PTHR30068">
    <property type="entry name" value="URONATE ISOMERASE"/>
    <property type="match status" value="1"/>
</dbReference>
<organism evidence="8 9">
    <name type="scientific">Thalassotalea litorea</name>
    <dbReference type="NCBI Taxonomy" id="2020715"/>
    <lineage>
        <taxon>Bacteria</taxon>
        <taxon>Pseudomonadati</taxon>
        <taxon>Pseudomonadota</taxon>
        <taxon>Gammaproteobacteria</taxon>
        <taxon>Alteromonadales</taxon>
        <taxon>Colwelliaceae</taxon>
        <taxon>Thalassotalea</taxon>
    </lineage>
</organism>
<accession>A0A5R9IB75</accession>
<dbReference type="NCBIfam" id="NF002794">
    <property type="entry name" value="PRK02925.1"/>
    <property type="match status" value="1"/>
</dbReference>
<dbReference type="GO" id="GO:0008880">
    <property type="term" value="F:glucuronate isomerase activity"/>
    <property type="evidence" value="ECO:0007669"/>
    <property type="project" value="UniProtKB-UniRule"/>
</dbReference>
<dbReference type="EC" id="5.3.1.12" evidence="4 7"/>
<evidence type="ECO:0000256" key="2">
    <source>
        <dbReference type="ARBA" id="ARBA00004892"/>
    </source>
</evidence>
<dbReference type="OrthoDB" id="9766564at2"/>